<evidence type="ECO:0000313" key="1">
    <source>
        <dbReference type="EMBL" id="PVW17140.1"/>
    </source>
</evidence>
<protein>
    <submittedName>
        <fullName evidence="1">Uncharacterized protein</fullName>
    </submittedName>
</protein>
<dbReference type="AlphaFoldDB" id="A0A2U0I7V9"/>
<keyword evidence="2" id="KW-1185">Reference proteome</keyword>
<reference evidence="1 2" key="1">
    <citation type="submission" date="2018-04" db="EMBL/GenBank/DDBJ databases">
        <title>Marixanthomonas spongiae HN-E44 sp. nov., isolated from a marine sponge.</title>
        <authorList>
            <person name="Luo L."/>
            <person name="Zhuang L."/>
        </authorList>
    </citation>
    <scope>NUCLEOTIDE SEQUENCE [LARGE SCALE GENOMIC DNA]</scope>
    <source>
        <strain evidence="1 2">HN-E44</strain>
    </source>
</reference>
<dbReference type="EMBL" id="QEHR01000001">
    <property type="protein sequence ID" value="PVW17140.1"/>
    <property type="molecule type" value="Genomic_DNA"/>
</dbReference>
<dbReference type="OrthoDB" id="1360725at2"/>
<proteinExistence type="predicted"/>
<gene>
    <name evidence="1" type="ORF">DDV96_01065</name>
</gene>
<evidence type="ECO:0000313" key="2">
    <source>
        <dbReference type="Proteomes" id="UP000245962"/>
    </source>
</evidence>
<comment type="caution">
    <text evidence="1">The sequence shown here is derived from an EMBL/GenBank/DDBJ whole genome shotgun (WGS) entry which is preliminary data.</text>
</comment>
<name>A0A2U0I7V9_9FLAO</name>
<dbReference type="RefSeq" id="WP_116692884.1">
    <property type="nucleotide sequence ID" value="NZ_QEHR01000001.1"/>
</dbReference>
<sequence length="125" mass="14456">MGLFSNGQDRSIKTIKRLKQQAHDTNKDIDDILSRFLKNQEKYDSVSDELLLLSKNIKEKLSPTETDTLYALIETVYDLQEEYLNTFRIIASIQEKQKLRIEPTAGKLTTIAEKTSQKFMEARSV</sequence>
<dbReference type="Proteomes" id="UP000245962">
    <property type="component" value="Unassembled WGS sequence"/>
</dbReference>
<accession>A0A2U0I7V9</accession>
<organism evidence="1 2">
    <name type="scientific">Marixanthomonas spongiae</name>
    <dbReference type="NCBI Taxonomy" id="2174845"/>
    <lineage>
        <taxon>Bacteria</taxon>
        <taxon>Pseudomonadati</taxon>
        <taxon>Bacteroidota</taxon>
        <taxon>Flavobacteriia</taxon>
        <taxon>Flavobacteriales</taxon>
        <taxon>Flavobacteriaceae</taxon>
        <taxon>Marixanthomonas</taxon>
    </lineage>
</organism>